<dbReference type="SUPFAM" id="SSF56300">
    <property type="entry name" value="Metallo-dependent phosphatases"/>
    <property type="match status" value="1"/>
</dbReference>
<dbReference type="InterPro" id="IPR004843">
    <property type="entry name" value="Calcineurin-like_PHP"/>
</dbReference>
<reference evidence="2 3" key="1">
    <citation type="journal article" date="2024" name="Nat. Commun.">
        <title>Phylogenomics reveals the evolutionary origins of lichenization in chlorophyte algae.</title>
        <authorList>
            <person name="Puginier C."/>
            <person name="Libourel C."/>
            <person name="Otte J."/>
            <person name="Skaloud P."/>
            <person name="Haon M."/>
            <person name="Grisel S."/>
            <person name="Petersen M."/>
            <person name="Berrin J.G."/>
            <person name="Delaux P.M."/>
            <person name="Dal Grande F."/>
            <person name="Keller J."/>
        </authorList>
    </citation>
    <scope>NUCLEOTIDE SEQUENCE [LARGE SCALE GENOMIC DNA]</scope>
    <source>
        <strain evidence="2 3">SAG 2145</strain>
    </source>
</reference>
<dbReference type="PANTHER" id="PTHR35769">
    <property type="entry name" value="CALCINEURIN-LIKE METALLO-PHOSPHOESTERASE SUPERFAMILY PROTEIN"/>
    <property type="match status" value="1"/>
</dbReference>
<sequence>MLRTGLVGPKVFLLPRALRSSQAAVCTVSRMAVSLPPPPPGGSRLAIIGDIGEENLALAQLMSQIPQPKAVILGNHDGWQHSKSKFGRDYMQQHDGAQPDPAAIHKHYKGVLDQLDAFGPDHIGYGAKHFAAQNLSVVGARPCSWGGKRWRLGTGICEDLFGVMSMAESTSRIQHHICSQPAGSTVVVMGHNGPTGLGALRHDICGIDWQPEQGDNGDPDLRAALDGAHQQGAHVPLVVFGHMHHALRRRGGPESFRNMVHIDASTGTVCLDAAVVPRWRDTKDSHLSHFTVADISKDRIVTFAAHVWVKTERMDSNGEFQRCSGEVVAVEELLQQLPAEASVDCVLDLPGIISVNLMFKSANFDNSN</sequence>
<dbReference type="PANTHER" id="PTHR35769:SF2">
    <property type="entry name" value="CALCINEURIN-LIKE METALLO-PHOSPHOESTERASE SUPERFAMILY PROTEIN"/>
    <property type="match status" value="1"/>
</dbReference>
<dbReference type="NCBIfam" id="TIGR04168">
    <property type="entry name" value="TIGR04168 family protein"/>
    <property type="match status" value="1"/>
</dbReference>
<proteinExistence type="predicted"/>
<dbReference type="InterPro" id="IPR029052">
    <property type="entry name" value="Metallo-depent_PP-like"/>
</dbReference>
<dbReference type="EMBL" id="JALJOS010000013">
    <property type="protein sequence ID" value="KAK9831584.1"/>
    <property type="molecule type" value="Genomic_DNA"/>
</dbReference>
<dbReference type="GO" id="GO:0016787">
    <property type="term" value="F:hydrolase activity"/>
    <property type="evidence" value="ECO:0007669"/>
    <property type="project" value="InterPro"/>
</dbReference>
<accession>A0AAW1RDA3</accession>
<evidence type="ECO:0000313" key="2">
    <source>
        <dbReference type="EMBL" id="KAK9831584.1"/>
    </source>
</evidence>
<protein>
    <recommendedName>
        <fullName evidence="1">Calcineurin-like phosphoesterase domain-containing protein</fullName>
    </recommendedName>
</protein>
<organism evidence="2 3">
    <name type="scientific">Apatococcus lobatus</name>
    <dbReference type="NCBI Taxonomy" id="904363"/>
    <lineage>
        <taxon>Eukaryota</taxon>
        <taxon>Viridiplantae</taxon>
        <taxon>Chlorophyta</taxon>
        <taxon>core chlorophytes</taxon>
        <taxon>Trebouxiophyceae</taxon>
        <taxon>Chlorellales</taxon>
        <taxon>Chlorellaceae</taxon>
        <taxon>Apatococcus</taxon>
    </lineage>
</organism>
<comment type="caution">
    <text evidence="2">The sequence shown here is derived from an EMBL/GenBank/DDBJ whole genome shotgun (WGS) entry which is preliminary data.</text>
</comment>
<dbReference type="Pfam" id="PF00149">
    <property type="entry name" value="Metallophos"/>
    <property type="match status" value="1"/>
</dbReference>
<evidence type="ECO:0000259" key="1">
    <source>
        <dbReference type="Pfam" id="PF00149"/>
    </source>
</evidence>
<gene>
    <name evidence="2" type="ORF">WJX74_001323</name>
</gene>
<feature type="domain" description="Calcineurin-like phosphoesterase" evidence="1">
    <location>
        <begin position="54"/>
        <end position="245"/>
    </location>
</feature>
<dbReference type="AlphaFoldDB" id="A0AAW1RDA3"/>
<evidence type="ECO:0000313" key="3">
    <source>
        <dbReference type="Proteomes" id="UP001438707"/>
    </source>
</evidence>
<dbReference type="InterPro" id="IPR027629">
    <property type="entry name" value="DevT-like"/>
</dbReference>
<dbReference type="Proteomes" id="UP001438707">
    <property type="component" value="Unassembled WGS sequence"/>
</dbReference>
<keyword evidence="3" id="KW-1185">Reference proteome</keyword>
<name>A0AAW1RDA3_9CHLO</name>